<feature type="transmembrane region" description="Helical" evidence="1">
    <location>
        <begin position="79"/>
        <end position="96"/>
    </location>
</feature>
<evidence type="ECO:0000256" key="1">
    <source>
        <dbReference type="SAM" id="Phobius"/>
    </source>
</evidence>
<keyword evidence="1" id="KW-0472">Membrane</keyword>
<keyword evidence="1" id="KW-0812">Transmembrane</keyword>
<comment type="caution">
    <text evidence="3">The sequence shown here is derived from an EMBL/GenBank/DDBJ whole genome shotgun (WGS) entry which is preliminary data.</text>
</comment>
<dbReference type="InterPro" id="IPR045340">
    <property type="entry name" value="DUF6533"/>
</dbReference>
<dbReference type="OrthoDB" id="3267855at2759"/>
<organism evidence="3 4">
    <name type="scientific">Collybia nuda</name>
    <dbReference type="NCBI Taxonomy" id="64659"/>
    <lineage>
        <taxon>Eukaryota</taxon>
        <taxon>Fungi</taxon>
        <taxon>Dikarya</taxon>
        <taxon>Basidiomycota</taxon>
        <taxon>Agaricomycotina</taxon>
        <taxon>Agaricomycetes</taxon>
        <taxon>Agaricomycetidae</taxon>
        <taxon>Agaricales</taxon>
        <taxon>Tricholomatineae</taxon>
        <taxon>Clitocybaceae</taxon>
        <taxon>Collybia</taxon>
    </lineage>
</organism>
<dbReference type="EMBL" id="MU150358">
    <property type="protein sequence ID" value="KAF9457793.1"/>
    <property type="molecule type" value="Genomic_DNA"/>
</dbReference>
<keyword evidence="1" id="KW-1133">Transmembrane helix</keyword>
<dbReference type="AlphaFoldDB" id="A0A9P6CEA9"/>
<evidence type="ECO:0000259" key="2">
    <source>
        <dbReference type="Pfam" id="PF20151"/>
    </source>
</evidence>
<feature type="transmembrane region" description="Helical" evidence="1">
    <location>
        <begin position="38"/>
        <end position="59"/>
    </location>
</feature>
<feature type="domain" description="DUF6533" evidence="2">
    <location>
        <begin position="11"/>
        <end position="50"/>
    </location>
</feature>
<sequence length="315" mass="35135">TSFLQFSIQYCSIALLYYDYVLTFGMEVKYMWSERFRLSTALYIFCRYGLVANIVYLLTIAGKITLTVSFSDCDAGYKISSALSVLGRFAIIVVWGGRTWAVCGKNRYILAFFGIIGLLIMILDIVPTSFLHPITIADRTIVGGLLSIFMVIFEISSATITTSRAIQALRVSGPWGAQKKGFMYLLLEQGTHSLNSPFSNTTYSIRQASCISRFLQRLLNAITLPLSGMMTARFLLHLRKWEAKHKAFASKNGGSIEEHSTGMDFASAPNQGGTRSALDMEFGEDPVHRARNRGIDLISMGEIAETRHRDSDSDY</sequence>
<evidence type="ECO:0000313" key="4">
    <source>
        <dbReference type="Proteomes" id="UP000807353"/>
    </source>
</evidence>
<feature type="non-terminal residue" evidence="3">
    <location>
        <position position="1"/>
    </location>
</feature>
<feature type="transmembrane region" description="Helical" evidence="1">
    <location>
        <begin position="6"/>
        <end position="26"/>
    </location>
</feature>
<feature type="transmembrane region" description="Helical" evidence="1">
    <location>
        <begin position="141"/>
        <end position="160"/>
    </location>
</feature>
<accession>A0A9P6CEA9</accession>
<name>A0A9P6CEA9_9AGAR</name>
<dbReference type="Pfam" id="PF20151">
    <property type="entry name" value="DUF6533"/>
    <property type="match status" value="1"/>
</dbReference>
<evidence type="ECO:0000313" key="3">
    <source>
        <dbReference type="EMBL" id="KAF9457793.1"/>
    </source>
</evidence>
<reference evidence="3" key="1">
    <citation type="submission" date="2020-11" db="EMBL/GenBank/DDBJ databases">
        <authorList>
            <consortium name="DOE Joint Genome Institute"/>
            <person name="Ahrendt S."/>
            <person name="Riley R."/>
            <person name="Andreopoulos W."/>
            <person name="Labutti K."/>
            <person name="Pangilinan J."/>
            <person name="Ruiz-Duenas F.J."/>
            <person name="Barrasa J.M."/>
            <person name="Sanchez-Garcia M."/>
            <person name="Camarero S."/>
            <person name="Miyauchi S."/>
            <person name="Serrano A."/>
            <person name="Linde D."/>
            <person name="Babiker R."/>
            <person name="Drula E."/>
            <person name="Ayuso-Fernandez I."/>
            <person name="Pacheco R."/>
            <person name="Padilla G."/>
            <person name="Ferreira P."/>
            <person name="Barriuso J."/>
            <person name="Kellner H."/>
            <person name="Castanera R."/>
            <person name="Alfaro M."/>
            <person name="Ramirez L."/>
            <person name="Pisabarro A.G."/>
            <person name="Kuo A."/>
            <person name="Tritt A."/>
            <person name="Lipzen A."/>
            <person name="He G."/>
            <person name="Yan M."/>
            <person name="Ng V."/>
            <person name="Cullen D."/>
            <person name="Martin F."/>
            <person name="Rosso M.-N."/>
            <person name="Henrissat B."/>
            <person name="Hibbett D."/>
            <person name="Martinez A.T."/>
            <person name="Grigoriev I.V."/>
        </authorList>
    </citation>
    <scope>NUCLEOTIDE SEQUENCE</scope>
    <source>
        <strain evidence="3">CBS 247.69</strain>
    </source>
</reference>
<dbReference type="Proteomes" id="UP000807353">
    <property type="component" value="Unassembled WGS sequence"/>
</dbReference>
<keyword evidence="4" id="KW-1185">Reference proteome</keyword>
<gene>
    <name evidence="3" type="ORF">BDZ94DRAFT_1337822</name>
</gene>
<protein>
    <recommendedName>
        <fullName evidence="2">DUF6533 domain-containing protein</fullName>
    </recommendedName>
</protein>
<feature type="transmembrane region" description="Helical" evidence="1">
    <location>
        <begin position="108"/>
        <end position="129"/>
    </location>
</feature>
<proteinExistence type="predicted"/>